<dbReference type="InterPro" id="IPR006487">
    <property type="entry name" value="Phage_lambda_L"/>
</dbReference>
<dbReference type="GO" id="GO:0051536">
    <property type="term" value="F:iron-sulfur cluster binding"/>
    <property type="evidence" value="ECO:0007669"/>
    <property type="project" value="InterPro"/>
</dbReference>
<gene>
    <name evidence="1" type="ORF">KPC_0316</name>
</gene>
<dbReference type="GO" id="GO:0046718">
    <property type="term" value="P:symbiont entry into host cell"/>
    <property type="evidence" value="ECO:0007669"/>
    <property type="project" value="InterPro"/>
</dbReference>
<proteinExistence type="predicted"/>
<organism evidence="1 2">
    <name type="scientific">Acinetobacter stercoris</name>
    <dbReference type="NCBI Taxonomy" id="2126983"/>
    <lineage>
        <taxon>Bacteria</taxon>
        <taxon>Pseudomonadati</taxon>
        <taxon>Pseudomonadota</taxon>
        <taxon>Gammaproteobacteria</taxon>
        <taxon>Moraxellales</taxon>
        <taxon>Moraxellaceae</taxon>
        <taxon>Acinetobacter</taxon>
    </lineage>
</organism>
<name>A0A2U3MUM8_9GAMM</name>
<dbReference type="NCBIfam" id="TIGR01600">
    <property type="entry name" value="phage_tail_L"/>
    <property type="match status" value="1"/>
</dbReference>
<dbReference type="AlphaFoldDB" id="A0A2U3MUM8"/>
<dbReference type="EMBL" id="OOGT01000008">
    <property type="protein sequence ID" value="SPL69138.1"/>
    <property type="molecule type" value="Genomic_DNA"/>
</dbReference>
<dbReference type="OrthoDB" id="5673400at2"/>
<dbReference type="Proteomes" id="UP000245974">
    <property type="component" value="Unassembled WGS sequence"/>
</dbReference>
<dbReference type="RefSeq" id="WP_121972686.1">
    <property type="nucleotide sequence ID" value="NZ_OOGT01000008.1"/>
</dbReference>
<evidence type="ECO:0000313" key="1">
    <source>
        <dbReference type="EMBL" id="SPL69138.1"/>
    </source>
</evidence>
<accession>A0A2U3MUM8</accession>
<dbReference type="InParanoid" id="A0A2U3MUM8"/>
<evidence type="ECO:0000313" key="2">
    <source>
        <dbReference type="Proteomes" id="UP000245974"/>
    </source>
</evidence>
<keyword evidence="2" id="KW-1185">Reference proteome</keyword>
<protein>
    <submittedName>
        <fullName evidence="1">Phage minor tail protein L</fullName>
    </submittedName>
</protein>
<dbReference type="GO" id="GO:0030430">
    <property type="term" value="C:host cell cytoplasm"/>
    <property type="evidence" value="ECO:0007669"/>
    <property type="project" value="InterPro"/>
</dbReference>
<reference evidence="2" key="1">
    <citation type="submission" date="2018-03" db="EMBL/GenBank/DDBJ databases">
        <authorList>
            <person name="Blom J."/>
        </authorList>
    </citation>
    <scope>NUCLEOTIDE SEQUENCE [LARGE SCALE GENOMIC DNA]</scope>
    <source>
        <strain evidence="2">KPC-SM-21</strain>
    </source>
</reference>
<dbReference type="Pfam" id="PF05100">
    <property type="entry name" value="Phage_tail_L"/>
    <property type="match status" value="1"/>
</dbReference>
<sequence>MLRSDFQKLFVDGLVTLFELDASALGAGILRFHGLAQAGNIIWQGDVFEPMTLEVDGLEMRTDGRASNPTIRMGNKIGEIQGAVSIYCLKFQDLVGSKLKVIKTLSKYLDAENFADGNPTASNESEFQLWYIEQKTSENAMEITFELRNPCEFKNQRIPALQITSMCPWAIAGYRGERCGYIGTAMFDEKNQPTDDPAQDRCPGYLKSCRLRKNESRFGGQPASNMVG</sequence>